<feature type="transmembrane region" description="Helical" evidence="1">
    <location>
        <begin position="55"/>
        <end position="78"/>
    </location>
</feature>
<proteinExistence type="predicted"/>
<evidence type="ECO:0000256" key="1">
    <source>
        <dbReference type="SAM" id="Phobius"/>
    </source>
</evidence>
<feature type="transmembrane region" description="Helical" evidence="1">
    <location>
        <begin position="12"/>
        <end position="35"/>
    </location>
</feature>
<keyword evidence="1" id="KW-0472">Membrane</keyword>
<dbReference type="AlphaFoldDB" id="A0A914EIG4"/>
<keyword evidence="2" id="KW-1185">Reference proteome</keyword>
<reference evidence="3" key="1">
    <citation type="submission" date="2022-11" db="UniProtKB">
        <authorList>
            <consortium name="WormBaseParasite"/>
        </authorList>
    </citation>
    <scope>IDENTIFICATION</scope>
</reference>
<evidence type="ECO:0000313" key="3">
    <source>
        <dbReference type="WBParaSite" id="ACRNAN_scaffold8607.g7073.t1"/>
    </source>
</evidence>
<protein>
    <submittedName>
        <fullName evidence="3">Uncharacterized protein</fullName>
    </submittedName>
</protein>
<keyword evidence="1" id="KW-1133">Transmembrane helix</keyword>
<accession>A0A914EIG4</accession>
<evidence type="ECO:0000313" key="2">
    <source>
        <dbReference type="Proteomes" id="UP000887540"/>
    </source>
</evidence>
<name>A0A914EIG4_9BILA</name>
<keyword evidence="1" id="KW-0812">Transmembrane</keyword>
<dbReference type="WBParaSite" id="ACRNAN_scaffold8607.g7073.t1">
    <property type="protein sequence ID" value="ACRNAN_scaffold8607.g7073.t1"/>
    <property type="gene ID" value="ACRNAN_scaffold8607.g7073"/>
</dbReference>
<organism evidence="2 3">
    <name type="scientific">Acrobeloides nanus</name>
    <dbReference type="NCBI Taxonomy" id="290746"/>
    <lineage>
        <taxon>Eukaryota</taxon>
        <taxon>Metazoa</taxon>
        <taxon>Ecdysozoa</taxon>
        <taxon>Nematoda</taxon>
        <taxon>Chromadorea</taxon>
        <taxon>Rhabditida</taxon>
        <taxon>Tylenchina</taxon>
        <taxon>Cephalobomorpha</taxon>
        <taxon>Cephaloboidea</taxon>
        <taxon>Cephalobidae</taxon>
        <taxon>Acrobeloides</taxon>
    </lineage>
</organism>
<sequence length="79" mass="8997">MKLTNKLTLQGIFLVTILVILLFIPQPIFVAIPGVRVCKIELFQPYYWSPDTCSSIYYIIYTYSDGLIAICCVTLDILC</sequence>
<dbReference type="Proteomes" id="UP000887540">
    <property type="component" value="Unplaced"/>
</dbReference>